<comment type="caution">
    <text evidence="3">The sequence shown here is derived from an EMBL/GenBank/DDBJ whole genome shotgun (WGS) entry which is preliminary data.</text>
</comment>
<dbReference type="InterPro" id="IPR013022">
    <property type="entry name" value="Xyl_isomerase-like_TIM-brl"/>
</dbReference>
<keyword evidence="4" id="KW-1185">Reference proteome</keyword>
<dbReference type="EMBL" id="QBKI01000005">
    <property type="protein sequence ID" value="PTX18924.1"/>
    <property type="molecule type" value="Genomic_DNA"/>
</dbReference>
<dbReference type="Gene3D" id="3.20.20.150">
    <property type="entry name" value="Divalent-metal-dependent TIM barrel enzymes"/>
    <property type="match status" value="1"/>
</dbReference>
<evidence type="ECO:0000256" key="1">
    <source>
        <dbReference type="SAM" id="SignalP"/>
    </source>
</evidence>
<dbReference type="PANTHER" id="PTHR12110">
    <property type="entry name" value="HYDROXYPYRUVATE ISOMERASE"/>
    <property type="match status" value="1"/>
</dbReference>
<dbReference type="RefSeq" id="WP_108211960.1">
    <property type="nucleotide sequence ID" value="NZ_QBKI01000005.1"/>
</dbReference>
<protein>
    <submittedName>
        <fullName evidence="3">Sugar phosphate isomerase/epimerase</fullName>
    </submittedName>
</protein>
<evidence type="ECO:0000313" key="4">
    <source>
        <dbReference type="Proteomes" id="UP000244225"/>
    </source>
</evidence>
<accession>A0A2T5YI05</accession>
<dbReference type="AlphaFoldDB" id="A0A2T5YI05"/>
<dbReference type="Pfam" id="PF01261">
    <property type="entry name" value="AP_endonuc_2"/>
    <property type="match status" value="1"/>
</dbReference>
<dbReference type="InterPro" id="IPR050312">
    <property type="entry name" value="IolE/XylAMocC-like"/>
</dbReference>
<dbReference type="GO" id="GO:0016853">
    <property type="term" value="F:isomerase activity"/>
    <property type="evidence" value="ECO:0007669"/>
    <property type="project" value="UniProtKB-KW"/>
</dbReference>
<organism evidence="3 4">
    <name type="scientific">Pontibacter mucosus</name>
    <dbReference type="NCBI Taxonomy" id="1649266"/>
    <lineage>
        <taxon>Bacteria</taxon>
        <taxon>Pseudomonadati</taxon>
        <taxon>Bacteroidota</taxon>
        <taxon>Cytophagia</taxon>
        <taxon>Cytophagales</taxon>
        <taxon>Hymenobacteraceae</taxon>
        <taxon>Pontibacter</taxon>
    </lineage>
</organism>
<feature type="signal peptide" evidence="1">
    <location>
        <begin position="1"/>
        <end position="24"/>
    </location>
</feature>
<sequence>MKKTFNGTWLVLLVYFVTAMVAIAAPPVKAPKPLKIGYALGLTKVTAEQMKYAKSVGVDYVEISLGGLIDGNRNFKLSDEEMTELMHKAKRAADDAGIKVWSIHMPFGKHIDLSLTDEAERRQVVALHRKVLAYCQILQPEVILFHPSYYLGLNEREARKKQLVKSATELNKSVRSMKAMMVIENMLGPELLVDAERERPLCRTVEETVEIMNRLPKNIYAAVDMNHIKNPENLIRALGKRLKSVHIADGTGEAENHFFPCSGQGSNNWTEILAALHEARYTGPFMFESAFEDARELKACYEAMHNVYVEEKQLQSRK</sequence>
<dbReference type="OrthoDB" id="9801960at2"/>
<reference evidence="3 4" key="1">
    <citation type="submission" date="2018-04" db="EMBL/GenBank/DDBJ databases">
        <title>Genomic Encyclopedia of Archaeal and Bacterial Type Strains, Phase II (KMG-II): from individual species to whole genera.</title>
        <authorList>
            <person name="Goeker M."/>
        </authorList>
    </citation>
    <scope>NUCLEOTIDE SEQUENCE [LARGE SCALE GENOMIC DNA]</scope>
    <source>
        <strain evidence="3 4">DSM 100162</strain>
    </source>
</reference>
<dbReference type="PANTHER" id="PTHR12110:SF53">
    <property type="entry name" value="BLR5974 PROTEIN"/>
    <property type="match status" value="1"/>
</dbReference>
<keyword evidence="1" id="KW-0732">Signal</keyword>
<evidence type="ECO:0000259" key="2">
    <source>
        <dbReference type="Pfam" id="PF01261"/>
    </source>
</evidence>
<name>A0A2T5YI05_9BACT</name>
<feature type="chain" id="PRO_5015656542" evidence="1">
    <location>
        <begin position="25"/>
        <end position="318"/>
    </location>
</feature>
<dbReference type="SUPFAM" id="SSF51658">
    <property type="entry name" value="Xylose isomerase-like"/>
    <property type="match status" value="1"/>
</dbReference>
<proteinExistence type="predicted"/>
<keyword evidence="3" id="KW-0413">Isomerase</keyword>
<dbReference type="Proteomes" id="UP000244225">
    <property type="component" value="Unassembled WGS sequence"/>
</dbReference>
<dbReference type="InterPro" id="IPR036237">
    <property type="entry name" value="Xyl_isomerase-like_sf"/>
</dbReference>
<gene>
    <name evidence="3" type="ORF">C8N40_105216</name>
</gene>
<feature type="domain" description="Xylose isomerase-like TIM barrel" evidence="2">
    <location>
        <begin position="51"/>
        <end position="290"/>
    </location>
</feature>
<evidence type="ECO:0000313" key="3">
    <source>
        <dbReference type="EMBL" id="PTX18924.1"/>
    </source>
</evidence>